<dbReference type="HAMAP" id="MF_00489">
    <property type="entry name" value="UPF0178"/>
    <property type="match status" value="1"/>
</dbReference>
<proteinExistence type="inferred from homology"/>
<accession>A0A975C368</accession>
<dbReference type="CDD" id="cd18720">
    <property type="entry name" value="PIN_YqxD-like"/>
    <property type="match status" value="1"/>
</dbReference>
<gene>
    <name evidence="3" type="ORF">IFJ75_14555</name>
</gene>
<sequence length="163" mass="17452">MTALPRLFIDADACPVKDEVYRVGARYGLHVFVVSNSWINTPREKWIEQVVVDAGPDIADDWIAERAVTGDVVITADIPLADRCLKAGAQAIKSNGQFFTPDMIGSALAGRMVGEHLRSIGVATSGPPPFGPKDRSNFLQALDQAVVKAKRALAMQAAGAPPR</sequence>
<dbReference type="NCBIfam" id="NF001095">
    <property type="entry name" value="PRK00124.1"/>
    <property type="match status" value="1"/>
</dbReference>
<dbReference type="AlphaFoldDB" id="A0A975C368"/>
<dbReference type="Proteomes" id="UP000663918">
    <property type="component" value="Chromosome"/>
</dbReference>
<dbReference type="RefSeq" id="WP_207868909.1">
    <property type="nucleotide sequence ID" value="NZ_CP062222.1"/>
</dbReference>
<evidence type="ECO:0000256" key="1">
    <source>
        <dbReference type="ARBA" id="ARBA00008522"/>
    </source>
</evidence>
<dbReference type="KEGG" id="bgoe:IFJ75_14555"/>
<name>A0A975C368_9CAUL</name>
<keyword evidence="4" id="KW-1185">Reference proteome</keyword>
<dbReference type="InterPro" id="IPR003791">
    <property type="entry name" value="UPF0178"/>
</dbReference>
<reference evidence="3" key="1">
    <citation type="submission" date="2020-09" db="EMBL/GenBank/DDBJ databases">
        <title>Brevundimonas sp. LVF2 isolated from a puddle in Goettingen, Germany.</title>
        <authorList>
            <person name="Friedrich I."/>
            <person name="Klassen A."/>
            <person name="Hannes N."/>
            <person name="Schneider D."/>
            <person name="Hertel R."/>
            <person name="Daniel R."/>
        </authorList>
    </citation>
    <scope>NUCLEOTIDE SEQUENCE</scope>
    <source>
        <strain evidence="3">LVF2</strain>
    </source>
</reference>
<protein>
    <recommendedName>
        <fullName evidence="2">UPF0178 protein IFJ75_14555</fullName>
    </recommendedName>
</protein>
<comment type="similarity">
    <text evidence="1 2">Belongs to the UPF0178 family.</text>
</comment>
<evidence type="ECO:0000313" key="3">
    <source>
        <dbReference type="EMBL" id="QTC90486.1"/>
    </source>
</evidence>
<dbReference type="EMBL" id="CP062222">
    <property type="protein sequence ID" value="QTC90486.1"/>
    <property type="molecule type" value="Genomic_DNA"/>
</dbReference>
<organism evidence="3 4">
    <name type="scientific">Brevundimonas goettingensis</name>
    <dbReference type="NCBI Taxonomy" id="2774190"/>
    <lineage>
        <taxon>Bacteria</taxon>
        <taxon>Pseudomonadati</taxon>
        <taxon>Pseudomonadota</taxon>
        <taxon>Alphaproteobacteria</taxon>
        <taxon>Caulobacterales</taxon>
        <taxon>Caulobacteraceae</taxon>
        <taxon>Brevundimonas</taxon>
    </lineage>
</organism>
<dbReference type="PANTHER" id="PTHR35146">
    <property type="entry name" value="UPF0178 PROTEIN YAII"/>
    <property type="match status" value="1"/>
</dbReference>
<dbReference type="Pfam" id="PF02639">
    <property type="entry name" value="DUF188"/>
    <property type="match status" value="1"/>
</dbReference>
<evidence type="ECO:0000313" key="4">
    <source>
        <dbReference type="Proteomes" id="UP000663918"/>
    </source>
</evidence>
<evidence type="ECO:0000256" key="2">
    <source>
        <dbReference type="HAMAP-Rule" id="MF_00489"/>
    </source>
</evidence>
<dbReference type="PANTHER" id="PTHR35146:SF1">
    <property type="entry name" value="UPF0178 PROTEIN YAII"/>
    <property type="match status" value="1"/>
</dbReference>